<dbReference type="Gene3D" id="1.10.150.240">
    <property type="entry name" value="Putative phosphatase, domain 2"/>
    <property type="match status" value="1"/>
</dbReference>
<sequence length="229" mass="25087">MTPLRAVIFDVDGTLVDSERDGHRVAFNAAFAEAGLPDRWEVEQYGKLLKVAGGAQRLAFWFEQQGRPAEDARELAHRLHRTKTRIMRQMAADGQIRARPGARELIERLRSHGVRLHVATTGTRAWVEPLLKHAFGEPFDTVTTGTEVPVLKPSPAVYLDVLIQTGLSPDQTVAVEDSSNGVRSAVAAGLRCVAAQNAYTRTDDLSAAVLVADGLDDPELVTWFDDHLA</sequence>
<dbReference type="InterPro" id="IPR023198">
    <property type="entry name" value="PGP-like_dom2"/>
</dbReference>
<dbReference type="Proteomes" id="UP000233766">
    <property type="component" value="Unassembled WGS sequence"/>
</dbReference>
<keyword evidence="1" id="KW-0378">Hydrolase</keyword>
<proteinExistence type="predicted"/>
<dbReference type="PANTHER" id="PTHR42896:SF2">
    <property type="entry name" value="CBBY-LIKE PROTEIN"/>
    <property type="match status" value="1"/>
</dbReference>
<keyword evidence="2" id="KW-1185">Reference proteome</keyword>
<gene>
    <name evidence="1" type="ORF">ATK86_5048</name>
</gene>
<dbReference type="NCBIfam" id="TIGR01509">
    <property type="entry name" value="HAD-SF-IA-v3"/>
    <property type="match status" value="1"/>
</dbReference>
<dbReference type="OrthoDB" id="9812856at2"/>
<dbReference type="AlphaFoldDB" id="A0A2N3VG99"/>
<dbReference type="RefSeq" id="WP_101466514.1">
    <property type="nucleotide sequence ID" value="NZ_PJMW01000002.1"/>
</dbReference>
<dbReference type="InterPro" id="IPR023214">
    <property type="entry name" value="HAD_sf"/>
</dbReference>
<comment type="caution">
    <text evidence="1">The sequence shown here is derived from an EMBL/GenBank/DDBJ whole genome shotgun (WGS) entry which is preliminary data.</text>
</comment>
<dbReference type="Gene3D" id="3.40.50.1000">
    <property type="entry name" value="HAD superfamily/HAD-like"/>
    <property type="match status" value="1"/>
</dbReference>
<dbReference type="InterPro" id="IPR036412">
    <property type="entry name" value="HAD-like_sf"/>
</dbReference>
<dbReference type="PANTHER" id="PTHR42896">
    <property type="entry name" value="XYLULOSE-1,5-BISPHOSPHATE (XUBP) PHOSPHATASE"/>
    <property type="match status" value="1"/>
</dbReference>
<organism evidence="1 2">
    <name type="scientific">Nocardia fluminea</name>
    <dbReference type="NCBI Taxonomy" id="134984"/>
    <lineage>
        <taxon>Bacteria</taxon>
        <taxon>Bacillati</taxon>
        <taxon>Actinomycetota</taxon>
        <taxon>Actinomycetes</taxon>
        <taxon>Mycobacteriales</taxon>
        <taxon>Nocardiaceae</taxon>
        <taxon>Nocardia</taxon>
    </lineage>
</organism>
<dbReference type="SUPFAM" id="SSF56784">
    <property type="entry name" value="HAD-like"/>
    <property type="match status" value="1"/>
</dbReference>
<reference evidence="1 2" key="1">
    <citation type="submission" date="2017-12" db="EMBL/GenBank/DDBJ databases">
        <title>Sequencing the genomes of 1000 Actinobacteria strains.</title>
        <authorList>
            <person name="Klenk H.-P."/>
        </authorList>
    </citation>
    <scope>NUCLEOTIDE SEQUENCE [LARGE SCALE GENOMIC DNA]</scope>
    <source>
        <strain evidence="1 2">DSM 44489</strain>
    </source>
</reference>
<accession>A0A2N3VG99</accession>
<protein>
    <submittedName>
        <fullName evidence="1">HAD superfamily hydrolase (TIGR01509 family)</fullName>
    </submittedName>
</protein>
<evidence type="ECO:0000313" key="2">
    <source>
        <dbReference type="Proteomes" id="UP000233766"/>
    </source>
</evidence>
<dbReference type="PRINTS" id="PR00413">
    <property type="entry name" value="HADHALOGNASE"/>
</dbReference>
<dbReference type="GO" id="GO:0016787">
    <property type="term" value="F:hydrolase activity"/>
    <property type="evidence" value="ECO:0007669"/>
    <property type="project" value="UniProtKB-KW"/>
</dbReference>
<dbReference type="InterPro" id="IPR006439">
    <property type="entry name" value="HAD-SF_hydro_IA"/>
</dbReference>
<dbReference type="SFLD" id="SFLDG01129">
    <property type="entry name" value="C1.5:_HAD__Beta-PGM__Phosphata"/>
    <property type="match status" value="1"/>
</dbReference>
<evidence type="ECO:0000313" key="1">
    <source>
        <dbReference type="EMBL" id="PKV80615.1"/>
    </source>
</evidence>
<dbReference type="Pfam" id="PF00702">
    <property type="entry name" value="Hydrolase"/>
    <property type="match status" value="1"/>
</dbReference>
<dbReference type="InterPro" id="IPR044999">
    <property type="entry name" value="CbbY-like"/>
</dbReference>
<dbReference type="SFLD" id="SFLDS00003">
    <property type="entry name" value="Haloacid_Dehalogenase"/>
    <property type="match status" value="1"/>
</dbReference>
<dbReference type="EMBL" id="PJMW01000002">
    <property type="protein sequence ID" value="PKV80615.1"/>
    <property type="molecule type" value="Genomic_DNA"/>
</dbReference>
<name>A0A2N3VG99_9NOCA</name>